<dbReference type="Gene3D" id="3.40.630.30">
    <property type="match status" value="2"/>
</dbReference>
<dbReference type="SUPFAM" id="SSF55729">
    <property type="entry name" value="Acyl-CoA N-acyltransferases (Nat)"/>
    <property type="match status" value="1"/>
</dbReference>
<proteinExistence type="predicted"/>
<evidence type="ECO:0000259" key="1">
    <source>
        <dbReference type="PROSITE" id="PS51186"/>
    </source>
</evidence>
<dbReference type="InterPro" id="IPR016181">
    <property type="entry name" value="Acyl_CoA_acyltransferase"/>
</dbReference>
<dbReference type="InterPro" id="IPR036527">
    <property type="entry name" value="SCP2_sterol-bd_dom_sf"/>
</dbReference>
<feature type="domain" description="N-acetyltransferase" evidence="1">
    <location>
        <begin position="12"/>
        <end position="157"/>
    </location>
</feature>
<evidence type="ECO:0000313" key="2">
    <source>
        <dbReference type="EMBL" id="QDP97857.1"/>
    </source>
</evidence>
<dbReference type="InterPro" id="IPR051554">
    <property type="entry name" value="Acetyltransferase_Eis"/>
</dbReference>
<dbReference type="GO" id="GO:0034069">
    <property type="term" value="F:aminoglycoside N-acetyltransferase activity"/>
    <property type="evidence" value="ECO:0007669"/>
    <property type="project" value="TreeGrafter"/>
</dbReference>
<keyword evidence="2" id="KW-0808">Transferase</keyword>
<dbReference type="KEGG" id="mik:FOE78_19845"/>
<gene>
    <name evidence="2" type="ORF">FOE78_19845</name>
</gene>
<dbReference type="PANTHER" id="PTHR37817:SF1">
    <property type="entry name" value="N-ACETYLTRANSFERASE EIS"/>
    <property type="match status" value="1"/>
</dbReference>
<keyword evidence="3" id="KW-1185">Reference proteome</keyword>
<dbReference type="Gene3D" id="3.30.1050.10">
    <property type="entry name" value="SCP2 sterol-binding domain"/>
    <property type="match status" value="1"/>
</dbReference>
<dbReference type="EMBL" id="CP041692">
    <property type="protein sequence ID" value="QDP97857.1"/>
    <property type="molecule type" value="Genomic_DNA"/>
</dbReference>
<accession>A0A516Q353</accession>
<organism evidence="2 3">
    <name type="scientific">Microlunatus elymi</name>
    <dbReference type="NCBI Taxonomy" id="2596828"/>
    <lineage>
        <taxon>Bacteria</taxon>
        <taxon>Bacillati</taxon>
        <taxon>Actinomycetota</taxon>
        <taxon>Actinomycetes</taxon>
        <taxon>Propionibacteriales</taxon>
        <taxon>Propionibacteriaceae</taxon>
        <taxon>Microlunatus</taxon>
    </lineage>
</organism>
<dbReference type="PANTHER" id="PTHR37817">
    <property type="entry name" value="N-ACETYLTRANSFERASE EIS"/>
    <property type="match status" value="1"/>
</dbReference>
<dbReference type="PROSITE" id="PS51186">
    <property type="entry name" value="GNAT"/>
    <property type="match status" value="1"/>
</dbReference>
<dbReference type="SUPFAM" id="SSF55718">
    <property type="entry name" value="SCP-like"/>
    <property type="match status" value="1"/>
</dbReference>
<protein>
    <submittedName>
        <fullName evidence="2">GNAT family N-acetyltransferase</fullName>
    </submittedName>
</protein>
<name>A0A516Q353_9ACTN</name>
<dbReference type="Proteomes" id="UP000319263">
    <property type="component" value="Chromosome"/>
</dbReference>
<dbReference type="RefSeq" id="WP_143987811.1">
    <property type="nucleotide sequence ID" value="NZ_CP041692.1"/>
</dbReference>
<dbReference type="AlphaFoldDB" id="A0A516Q353"/>
<evidence type="ECO:0000313" key="3">
    <source>
        <dbReference type="Proteomes" id="UP000319263"/>
    </source>
</evidence>
<dbReference type="GO" id="GO:0030649">
    <property type="term" value="P:aminoglycoside antibiotic catabolic process"/>
    <property type="evidence" value="ECO:0007669"/>
    <property type="project" value="TreeGrafter"/>
</dbReference>
<sequence length="422" mass="44849">MSTLPHDVIMDLTIRKPSSPDEYEQSRRLAGEAFGMPAQPPSEPAGPDGPGATTFAAFDGSIMAARMIERDYQSWFGGRLVPTSGIGGVTVAVEYRGRKLLAGLFTELYAAARERGAVISTLYPSAPAIYRRLGYEVIGTAEPVRVPISALARIRRPEAVITRRATAADVPAIRRLYDGWAAAHNGPLSRRGPSFPTTDEELITAFTGITVAVRDTGNSAPASGEVIGYASWQRGSDWGADAVIKISDLIATAADGYRALLADFGTFAGLLGQLSLDTSGLDVVRYLLPSSDWRPGNCDPYMLKIIDVPGAMRARGFPQGFSLSLEFGLSGDPITGIDGHYRLDLADGSADCRRLADLGPGPEAQGRLELPIFTPNGLALAYAGAQSPAAIRTVGGLWGPDGDDDAWGAIFAGRPVRIRDHF</sequence>
<dbReference type="Pfam" id="PF13527">
    <property type="entry name" value="Acetyltransf_9"/>
    <property type="match status" value="1"/>
</dbReference>
<reference evidence="2 3" key="1">
    <citation type="submission" date="2019-07" db="EMBL/GenBank/DDBJ databases">
        <title>Microlunatus dokdonensis sp. nov. isolated from the rhizospheric soil of the wild plant Elymus tsukushiensis.</title>
        <authorList>
            <person name="Ghim S.-Y."/>
            <person name="Hwang Y.-J."/>
            <person name="Son J.-S."/>
            <person name="Shin J.-H."/>
        </authorList>
    </citation>
    <scope>NUCLEOTIDE SEQUENCE [LARGE SCALE GENOMIC DNA]</scope>
    <source>
        <strain evidence="2 3">KUDC0627</strain>
    </source>
</reference>
<dbReference type="InterPro" id="IPR000182">
    <property type="entry name" value="GNAT_dom"/>
</dbReference>
<dbReference type="OrthoDB" id="3498897at2"/>